<organism evidence="13 14">
    <name type="scientific">Hazenella coriacea</name>
    <dbReference type="NCBI Taxonomy" id="1179467"/>
    <lineage>
        <taxon>Bacteria</taxon>
        <taxon>Bacillati</taxon>
        <taxon>Bacillota</taxon>
        <taxon>Bacilli</taxon>
        <taxon>Bacillales</taxon>
        <taxon>Thermoactinomycetaceae</taxon>
        <taxon>Hazenella</taxon>
    </lineage>
</organism>
<comment type="caution">
    <text evidence="13">The sequence shown here is derived from an EMBL/GenBank/DDBJ whole genome shotgun (WGS) entry which is preliminary data.</text>
</comment>
<dbReference type="Pfam" id="PF02600">
    <property type="entry name" value="DsbB"/>
    <property type="match status" value="1"/>
</dbReference>
<keyword evidence="8 12" id="KW-0472">Membrane</keyword>
<evidence type="ECO:0000256" key="5">
    <source>
        <dbReference type="ARBA" id="ARBA00022982"/>
    </source>
</evidence>
<sequence length="148" mass="16642">MSTQTSAKSELLERYGLYFSWLIALFATGGSLYFSEIMGFGPCTLCWVQRIFMYPLVVILGIASYRNDRQIITYVLPLTLIGGCIALFQYLQQKIPALASAVPCKVGVPCNFEYINWFGFVTIPFLSLTAFTLITIILWLSRASNPNK</sequence>
<feature type="transmembrane region" description="Helical" evidence="12">
    <location>
        <begin position="117"/>
        <end position="140"/>
    </location>
</feature>
<gene>
    <name evidence="13" type="ORF">EDD58_101332</name>
</gene>
<dbReference type="InterPro" id="IPR023380">
    <property type="entry name" value="DsbB-like_sf"/>
</dbReference>
<keyword evidence="9" id="KW-1015">Disulfide bond</keyword>
<dbReference type="GO" id="GO:0016020">
    <property type="term" value="C:membrane"/>
    <property type="evidence" value="ECO:0007669"/>
    <property type="project" value="UniProtKB-SubCell"/>
</dbReference>
<dbReference type="SUPFAM" id="SSF158442">
    <property type="entry name" value="DsbB-like"/>
    <property type="match status" value="1"/>
</dbReference>
<feature type="transmembrane region" description="Helical" evidence="12">
    <location>
        <begin position="47"/>
        <end position="65"/>
    </location>
</feature>
<evidence type="ECO:0000256" key="1">
    <source>
        <dbReference type="ARBA" id="ARBA00004141"/>
    </source>
</evidence>
<keyword evidence="7" id="KW-0560">Oxidoreductase</keyword>
<dbReference type="PIRSF" id="PIRSF036659">
    <property type="entry name" value="BdbC"/>
    <property type="match status" value="1"/>
</dbReference>
<dbReference type="Gene3D" id="1.20.1550.10">
    <property type="entry name" value="DsbB-like"/>
    <property type="match status" value="1"/>
</dbReference>
<reference evidence="13 14" key="1">
    <citation type="submission" date="2019-03" db="EMBL/GenBank/DDBJ databases">
        <title>Genomic Encyclopedia of Type Strains, Phase IV (KMG-IV): sequencing the most valuable type-strain genomes for metagenomic binning, comparative biology and taxonomic classification.</title>
        <authorList>
            <person name="Goeker M."/>
        </authorList>
    </citation>
    <scope>NUCLEOTIDE SEQUENCE [LARGE SCALE GENOMIC DNA]</scope>
    <source>
        <strain evidence="13 14">DSM 45707</strain>
    </source>
</reference>
<keyword evidence="11" id="KW-0676">Redox-active center</keyword>
<feature type="transmembrane region" description="Helical" evidence="12">
    <location>
        <begin position="15"/>
        <end position="35"/>
    </location>
</feature>
<comment type="similarity">
    <text evidence="2">Belongs to the DsbB family. BdbC subfamily.</text>
</comment>
<feature type="transmembrane region" description="Helical" evidence="12">
    <location>
        <begin position="72"/>
        <end position="91"/>
    </location>
</feature>
<dbReference type="NCBIfam" id="NF002849">
    <property type="entry name" value="PRK03113.1"/>
    <property type="match status" value="1"/>
</dbReference>
<evidence type="ECO:0000256" key="11">
    <source>
        <dbReference type="ARBA" id="ARBA00023284"/>
    </source>
</evidence>
<evidence type="ECO:0000256" key="8">
    <source>
        <dbReference type="ARBA" id="ARBA00023136"/>
    </source>
</evidence>
<dbReference type="OrthoDB" id="158402at2"/>
<dbReference type="HAMAP" id="MF_00287">
    <property type="entry name" value="BdbC"/>
    <property type="match status" value="1"/>
</dbReference>
<accession>A0A4R3LBT8</accession>
<keyword evidence="10" id="KW-0143">Chaperone</keyword>
<dbReference type="Proteomes" id="UP000294937">
    <property type="component" value="Unassembled WGS sequence"/>
</dbReference>
<name>A0A4R3LBT8_9BACL</name>
<proteinExistence type="inferred from homology"/>
<dbReference type="GO" id="GO:0015035">
    <property type="term" value="F:protein-disulfide reductase activity"/>
    <property type="evidence" value="ECO:0007669"/>
    <property type="project" value="InterPro"/>
</dbReference>
<evidence type="ECO:0000256" key="9">
    <source>
        <dbReference type="ARBA" id="ARBA00023157"/>
    </source>
</evidence>
<dbReference type="RefSeq" id="WP_131923087.1">
    <property type="nucleotide sequence ID" value="NZ_SMAG01000001.1"/>
</dbReference>
<evidence type="ECO:0000313" key="14">
    <source>
        <dbReference type="Proteomes" id="UP000294937"/>
    </source>
</evidence>
<dbReference type="InterPro" id="IPR012187">
    <property type="entry name" value="Disulphide_bond_form_BdbC"/>
</dbReference>
<dbReference type="PANTHER" id="PTHR43469">
    <property type="entry name" value="DISULFIDE FORMATION PROTEIN-RELATED"/>
    <property type="match status" value="1"/>
</dbReference>
<protein>
    <submittedName>
        <fullName evidence="13">Disulfide bond formation protein DsbB</fullName>
    </submittedName>
</protein>
<keyword evidence="3" id="KW-0813">Transport</keyword>
<dbReference type="EMBL" id="SMAG01000001">
    <property type="protein sequence ID" value="TCS96695.1"/>
    <property type="molecule type" value="Genomic_DNA"/>
</dbReference>
<keyword evidence="6 12" id="KW-1133">Transmembrane helix</keyword>
<dbReference type="AlphaFoldDB" id="A0A4R3LBT8"/>
<keyword evidence="5" id="KW-0249">Electron transport</keyword>
<evidence type="ECO:0000256" key="10">
    <source>
        <dbReference type="ARBA" id="ARBA00023186"/>
    </source>
</evidence>
<keyword evidence="4 12" id="KW-0812">Transmembrane</keyword>
<evidence type="ECO:0000256" key="3">
    <source>
        <dbReference type="ARBA" id="ARBA00022448"/>
    </source>
</evidence>
<dbReference type="GO" id="GO:0006457">
    <property type="term" value="P:protein folding"/>
    <property type="evidence" value="ECO:0007669"/>
    <property type="project" value="InterPro"/>
</dbReference>
<comment type="subcellular location">
    <subcellularLocation>
        <location evidence="1">Membrane</location>
        <topology evidence="1">Multi-pass membrane protein</topology>
    </subcellularLocation>
</comment>
<evidence type="ECO:0000256" key="7">
    <source>
        <dbReference type="ARBA" id="ARBA00023002"/>
    </source>
</evidence>
<keyword evidence="14" id="KW-1185">Reference proteome</keyword>
<evidence type="ECO:0000313" key="13">
    <source>
        <dbReference type="EMBL" id="TCS96695.1"/>
    </source>
</evidence>
<evidence type="ECO:0000256" key="6">
    <source>
        <dbReference type="ARBA" id="ARBA00022989"/>
    </source>
</evidence>
<evidence type="ECO:0000256" key="2">
    <source>
        <dbReference type="ARBA" id="ARBA00007602"/>
    </source>
</evidence>
<evidence type="ECO:0000256" key="12">
    <source>
        <dbReference type="SAM" id="Phobius"/>
    </source>
</evidence>
<dbReference type="PANTHER" id="PTHR43469:SF1">
    <property type="entry name" value="SPBETA PROPHAGE-DERIVED DISULFIDE BOND FORMATION PROTEIN B"/>
    <property type="match status" value="1"/>
</dbReference>
<evidence type="ECO:0000256" key="4">
    <source>
        <dbReference type="ARBA" id="ARBA00022692"/>
    </source>
</evidence>
<dbReference type="InterPro" id="IPR003752">
    <property type="entry name" value="DiS_bond_form_DsbB/BdbC"/>
</dbReference>